<keyword evidence="2" id="KW-0812">Transmembrane</keyword>
<gene>
    <name evidence="3" type="ORF">GCM10007170_04330</name>
</gene>
<proteinExistence type="predicted"/>
<name>A0ABQ2AE92_9MICC</name>
<evidence type="ECO:0000313" key="4">
    <source>
        <dbReference type="Proteomes" id="UP000643279"/>
    </source>
</evidence>
<keyword evidence="4" id="KW-1185">Reference proteome</keyword>
<sequence length="160" mass="16366">MMEEVEVRHHAGRRQPGMEPLHPRGRWGHPRVRWPHAAAGHPGRGTGDHPERGSGTVLAAGLALVVMTAMAVMLLLAQSAVLASRAAAAADLAALAAADALRGITTGDPCTVAAEVAARHAATVLSCSEGPAQTVEVRTGLRERSLLGAATGHARAGPPP</sequence>
<evidence type="ECO:0000313" key="3">
    <source>
        <dbReference type="EMBL" id="GGH90475.1"/>
    </source>
</evidence>
<evidence type="ECO:0008006" key="5">
    <source>
        <dbReference type="Google" id="ProtNLM"/>
    </source>
</evidence>
<organism evidence="3 4">
    <name type="scientific">Arthrobacter liuii</name>
    <dbReference type="NCBI Taxonomy" id="1476996"/>
    <lineage>
        <taxon>Bacteria</taxon>
        <taxon>Bacillati</taxon>
        <taxon>Actinomycetota</taxon>
        <taxon>Actinomycetes</taxon>
        <taxon>Micrococcales</taxon>
        <taxon>Micrococcaceae</taxon>
        <taxon>Arthrobacter</taxon>
    </lineage>
</organism>
<comment type="caution">
    <text evidence="3">The sequence shown here is derived from an EMBL/GenBank/DDBJ whole genome shotgun (WGS) entry which is preliminary data.</text>
</comment>
<keyword evidence="2" id="KW-1133">Transmembrane helix</keyword>
<dbReference type="EMBL" id="BMFW01000002">
    <property type="protein sequence ID" value="GGH90475.1"/>
    <property type="molecule type" value="Genomic_DNA"/>
</dbReference>
<evidence type="ECO:0000256" key="1">
    <source>
        <dbReference type="SAM" id="MobiDB-lite"/>
    </source>
</evidence>
<feature type="region of interest" description="Disordered" evidence="1">
    <location>
        <begin position="1"/>
        <end position="52"/>
    </location>
</feature>
<feature type="transmembrane region" description="Helical" evidence="2">
    <location>
        <begin position="57"/>
        <end position="77"/>
    </location>
</feature>
<dbReference type="NCBIfam" id="TIGR03816">
    <property type="entry name" value="tadE_like_DECH"/>
    <property type="match status" value="1"/>
</dbReference>
<dbReference type="InterPro" id="IPR021202">
    <property type="entry name" value="Rv3654c-like"/>
</dbReference>
<protein>
    <recommendedName>
        <fullName evidence="5">Helicase/secretion neighborhood TadE-like protein</fullName>
    </recommendedName>
</protein>
<keyword evidence="2" id="KW-0472">Membrane</keyword>
<dbReference type="Proteomes" id="UP000643279">
    <property type="component" value="Unassembled WGS sequence"/>
</dbReference>
<evidence type="ECO:0000256" key="2">
    <source>
        <dbReference type="SAM" id="Phobius"/>
    </source>
</evidence>
<reference evidence="4" key="1">
    <citation type="journal article" date="2019" name="Int. J. Syst. Evol. Microbiol.">
        <title>The Global Catalogue of Microorganisms (GCM) 10K type strain sequencing project: providing services to taxonomists for standard genome sequencing and annotation.</title>
        <authorList>
            <consortium name="The Broad Institute Genomics Platform"/>
            <consortium name="The Broad Institute Genome Sequencing Center for Infectious Disease"/>
            <person name="Wu L."/>
            <person name="Ma J."/>
        </authorList>
    </citation>
    <scope>NUCLEOTIDE SEQUENCE [LARGE SCALE GENOMIC DNA]</scope>
    <source>
        <strain evidence="4">CGMCC 1.12778</strain>
    </source>
</reference>
<dbReference type="RefSeq" id="WP_268236230.1">
    <property type="nucleotide sequence ID" value="NZ_BMFW01000002.1"/>
</dbReference>
<feature type="compositionally biased region" description="Basic residues" evidence="1">
    <location>
        <begin position="23"/>
        <end position="34"/>
    </location>
</feature>
<accession>A0ABQ2AE92</accession>